<gene>
    <name evidence="1" type="ORF">J0M35_17135</name>
</gene>
<proteinExistence type="predicted"/>
<organism evidence="1 2">
    <name type="scientific">Candidatus Obscuribacter phosphatis</name>
    <dbReference type="NCBI Taxonomy" id="1906157"/>
    <lineage>
        <taxon>Bacteria</taxon>
        <taxon>Bacillati</taxon>
        <taxon>Candidatus Melainabacteria</taxon>
        <taxon>Candidatus Obscuribacterales</taxon>
        <taxon>Candidatus Obscuribacteraceae</taxon>
        <taxon>Candidatus Obscuribacter</taxon>
    </lineage>
</organism>
<dbReference type="Proteomes" id="UP000664277">
    <property type="component" value="Unassembled WGS sequence"/>
</dbReference>
<comment type="caution">
    <text evidence="1">The sequence shown here is derived from an EMBL/GenBank/DDBJ whole genome shotgun (WGS) entry which is preliminary data.</text>
</comment>
<evidence type="ECO:0000313" key="1">
    <source>
        <dbReference type="EMBL" id="MBN8662095.1"/>
    </source>
</evidence>
<dbReference type="AlphaFoldDB" id="A0A8J7TME9"/>
<name>A0A8J7TME9_9BACT</name>
<reference evidence="1" key="1">
    <citation type="submission" date="2021-02" db="EMBL/GenBank/DDBJ databases">
        <title>Genome-Resolved Metagenomics of a Microbial Community Performing Photosynthetic Biological Nutrient Removal.</title>
        <authorList>
            <person name="Mcdaniel E.A."/>
        </authorList>
    </citation>
    <scope>NUCLEOTIDE SEQUENCE</scope>
    <source>
        <strain evidence="1">UWPOB_OBS1</strain>
    </source>
</reference>
<evidence type="ECO:0000313" key="2">
    <source>
        <dbReference type="Proteomes" id="UP000664277"/>
    </source>
</evidence>
<accession>A0A8J7TME9</accession>
<protein>
    <submittedName>
        <fullName evidence="1">Uncharacterized protein</fullName>
    </submittedName>
</protein>
<sequence>MPDFDFSTVYGHQLTKEEAEAAEKRNAKFEIRAALADKIEHGDFRQVAAKLQELGPCLWEDVFPKSDQFVPSYTYENGKTSLTINQRIRAGGGGFFNDSVVQYVPRLTITSDSCAK</sequence>
<dbReference type="EMBL" id="JAFLCK010000030">
    <property type="protein sequence ID" value="MBN8662095.1"/>
    <property type="molecule type" value="Genomic_DNA"/>
</dbReference>